<dbReference type="InterPro" id="IPR004193">
    <property type="entry name" value="Glyco_hydro_13_N"/>
</dbReference>
<evidence type="ECO:0000256" key="1">
    <source>
        <dbReference type="ARBA" id="ARBA00023277"/>
    </source>
</evidence>
<sequence>MSDCPHDPYAHRYTHCLPFGAQPCSASAATLRTHFRLWAPASAEVRLEFGIDGAAEPAIEMAPAGNGWFETFAECGPGARYRYRLDDTLLIPDPASRSQPEGIGGASEVIDPRAFEWRNTFWRGRPWEEIALYAIRPGALGGYDAVRQRLPQLARLGVTAIELLASPDATHDSLPFAPVAAYGGPNALKALIDAAHGLGLAVLLDLDYARFGAGNEALRRYAVPFFQLRDDPQQAPLALEHPEVCDFFCDNALYWIEEYRCDGLRLREADRISNAGLREIADRVRGAVSSDRLVHFVLGSERHPSHLADTHFDAQWNECGERALHRLTGRAAHPYREAISTRQTIHTLARALTAGGSAYQRVGDERGGNDITLPITSLVLSDGARRPTAATREAGLAALALSLLTPQIPLVFAEAAPDAASERFVQSALAVRAKLIAPRLLDSRPQSAELLRLADGVEADALLAVWRLGDGELLSLALNLSPDPLTLAHVPKGTIVFETPARSRDRVLFGELPPYALVAWVTGDVNRYALSHDARFYPREGAAAFNA</sequence>
<dbReference type="PANTHER" id="PTHR43651:SF11">
    <property type="entry name" value="MALTO-OLIGOSYLTREHALOSE TREHALOHYDROLASE"/>
    <property type="match status" value="1"/>
</dbReference>
<dbReference type="Pfam" id="PF11941">
    <property type="entry name" value="DUF3459"/>
    <property type="match status" value="1"/>
</dbReference>
<reference evidence="5" key="1">
    <citation type="submission" date="2017-09" db="EMBL/GenBank/DDBJ databases">
        <title>FDA dAtabase for Regulatory Grade micrObial Sequences (FDA-ARGOS): Supporting development and validation of Infectious Disease Dx tests.</title>
        <authorList>
            <person name="Minogue T."/>
            <person name="Wolcott M."/>
            <person name="Wasieloski L."/>
            <person name="Aguilar W."/>
            <person name="Moore D."/>
            <person name="Tallon L."/>
            <person name="Sadzewicz L."/>
            <person name="Ott S."/>
            <person name="Zhao X."/>
            <person name="Nagaraj S."/>
            <person name="Vavikolanu K."/>
            <person name="Aluvathingal J."/>
            <person name="Nadendla S."/>
            <person name="Sichtig H."/>
        </authorList>
    </citation>
    <scope>NUCLEOTIDE SEQUENCE [LARGE SCALE GENOMIC DNA]</scope>
    <source>
        <strain evidence="5">FDAARGOS_390</strain>
    </source>
</reference>
<organism evidence="4 5">
    <name type="scientific">Burkholderia gladioli</name>
    <name type="common">Pseudomonas marginata</name>
    <name type="synonym">Phytomonas marginata</name>
    <dbReference type="NCBI Taxonomy" id="28095"/>
    <lineage>
        <taxon>Bacteria</taxon>
        <taxon>Pseudomonadati</taxon>
        <taxon>Pseudomonadota</taxon>
        <taxon>Betaproteobacteria</taxon>
        <taxon>Burkholderiales</taxon>
        <taxon>Burkholderiaceae</taxon>
        <taxon>Burkholderia</taxon>
    </lineage>
</organism>
<feature type="domain" description="Glycoside hydrolase family 13 N-terminal" evidence="2">
    <location>
        <begin position="18"/>
        <end position="88"/>
    </location>
</feature>
<dbReference type="Pfam" id="PF02922">
    <property type="entry name" value="CBM_48"/>
    <property type="match status" value="1"/>
</dbReference>
<dbReference type="EMBL" id="PDDY01000001">
    <property type="protein sequence ID" value="PEH43110.1"/>
    <property type="molecule type" value="Genomic_DNA"/>
</dbReference>
<dbReference type="SUPFAM" id="SSF51445">
    <property type="entry name" value="(Trans)glycosidases"/>
    <property type="match status" value="1"/>
</dbReference>
<gene>
    <name evidence="4" type="ORF">CRM94_13700</name>
</gene>
<name>A0A2A7SIK6_BURGA</name>
<dbReference type="Proteomes" id="UP000220629">
    <property type="component" value="Unassembled WGS sequence"/>
</dbReference>
<evidence type="ECO:0000313" key="4">
    <source>
        <dbReference type="EMBL" id="PEH43110.1"/>
    </source>
</evidence>
<evidence type="ECO:0000259" key="2">
    <source>
        <dbReference type="Pfam" id="PF02922"/>
    </source>
</evidence>
<accession>A0A2A7SIK6</accession>
<comment type="caution">
    <text evidence="4">The sequence shown here is derived from an EMBL/GenBank/DDBJ whole genome shotgun (WGS) entry which is preliminary data.</text>
</comment>
<dbReference type="AlphaFoldDB" id="A0A2A7SIK6"/>
<proteinExistence type="predicted"/>
<evidence type="ECO:0000313" key="5">
    <source>
        <dbReference type="Proteomes" id="UP000220629"/>
    </source>
</evidence>
<keyword evidence="1" id="KW-0119">Carbohydrate metabolism</keyword>
<evidence type="ECO:0000259" key="3">
    <source>
        <dbReference type="Pfam" id="PF11941"/>
    </source>
</evidence>
<dbReference type="InterPro" id="IPR022567">
    <property type="entry name" value="DUF3459"/>
</dbReference>
<dbReference type="InterPro" id="IPR013783">
    <property type="entry name" value="Ig-like_fold"/>
</dbReference>
<dbReference type="Gene3D" id="2.60.40.10">
    <property type="entry name" value="Immunoglobulins"/>
    <property type="match status" value="1"/>
</dbReference>
<dbReference type="GO" id="GO:0004553">
    <property type="term" value="F:hydrolase activity, hydrolyzing O-glycosyl compounds"/>
    <property type="evidence" value="ECO:0007669"/>
    <property type="project" value="InterPro"/>
</dbReference>
<dbReference type="Gene3D" id="3.20.20.80">
    <property type="entry name" value="Glycosidases"/>
    <property type="match status" value="1"/>
</dbReference>
<feature type="domain" description="DUF3459" evidence="3">
    <location>
        <begin position="459"/>
        <end position="518"/>
    </location>
</feature>
<dbReference type="PANTHER" id="PTHR43651">
    <property type="entry name" value="1,4-ALPHA-GLUCAN-BRANCHING ENZYME"/>
    <property type="match status" value="1"/>
</dbReference>
<protein>
    <submittedName>
        <fullName evidence="4">Alpha-amylase</fullName>
    </submittedName>
</protein>
<dbReference type="GO" id="GO:0005975">
    <property type="term" value="P:carbohydrate metabolic process"/>
    <property type="evidence" value="ECO:0007669"/>
    <property type="project" value="InterPro"/>
</dbReference>
<dbReference type="CDD" id="cd02853">
    <property type="entry name" value="E_set_MTHase_like_N"/>
    <property type="match status" value="1"/>
</dbReference>
<dbReference type="InterPro" id="IPR017853">
    <property type="entry name" value="GH"/>
</dbReference>
<dbReference type="RefSeq" id="WP_098152896.1">
    <property type="nucleotide sequence ID" value="NZ_CADEQK010000043.1"/>
</dbReference>